<gene>
    <name evidence="2" type="ORF">BXZ70DRAFT_1009863</name>
</gene>
<accession>A0A8K0UL65</accession>
<feature type="region of interest" description="Disordered" evidence="1">
    <location>
        <begin position="161"/>
        <end position="185"/>
    </location>
</feature>
<feature type="compositionally biased region" description="Basic and acidic residues" evidence="1">
    <location>
        <begin position="166"/>
        <end position="175"/>
    </location>
</feature>
<feature type="compositionally biased region" description="Polar residues" evidence="1">
    <location>
        <begin position="176"/>
        <end position="185"/>
    </location>
</feature>
<name>A0A8K0UL65_9AGAR</name>
<evidence type="ECO:0000313" key="2">
    <source>
        <dbReference type="EMBL" id="KAH8094921.1"/>
    </source>
</evidence>
<sequence>MLATVRLLTESLPATWINYSTPRARNMVRKVLQTSTHPIGLTTKQIYAKIHELFPDEKQPAPEPFVVQPGMKGRYGQPAKPVPEPPKREHPIRSVKYLKKVVMEDMALEGEVEKVTMRRDADGVLRRIPTKKRMSRKKSQQDLVWFWSLVSPTMQLPQRPLTATDTQDRQDHDKTQGITVQNATL</sequence>
<evidence type="ECO:0000313" key="3">
    <source>
        <dbReference type="Proteomes" id="UP000813824"/>
    </source>
</evidence>
<keyword evidence="3" id="KW-1185">Reference proteome</keyword>
<dbReference type="EMBL" id="JAEVFJ010000024">
    <property type="protein sequence ID" value="KAH8094921.1"/>
    <property type="molecule type" value="Genomic_DNA"/>
</dbReference>
<proteinExistence type="predicted"/>
<comment type="caution">
    <text evidence="2">The sequence shown here is derived from an EMBL/GenBank/DDBJ whole genome shotgun (WGS) entry which is preliminary data.</text>
</comment>
<protein>
    <submittedName>
        <fullName evidence="2">Uncharacterized protein</fullName>
    </submittedName>
</protein>
<reference evidence="2" key="1">
    <citation type="journal article" date="2021" name="New Phytol.">
        <title>Evolutionary innovations through gain and loss of genes in the ectomycorrhizal Boletales.</title>
        <authorList>
            <person name="Wu G."/>
            <person name="Miyauchi S."/>
            <person name="Morin E."/>
            <person name="Kuo A."/>
            <person name="Drula E."/>
            <person name="Varga T."/>
            <person name="Kohler A."/>
            <person name="Feng B."/>
            <person name="Cao Y."/>
            <person name="Lipzen A."/>
            <person name="Daum C."/>
            <person name="Hundley H."/>
            <person name="Pangilinan J."/>
            <person name="Johnson J."/>
            <person name="Barry K."/>
            <person name="LaButti K."/>
            <person name="Ng V."/>
            <person name="Ahrendt S."/>
            <person name="Min B."/>
            <person name="Choi I.G."/>
            <person name="Park H."/>
            <person name="Plett J.M."/>
            <person name="Magnuson J."/>
            <person name="Spatafora J.W."/>
            <person name="Nagy L.G."/>
            <person name="Henrissat B."/>
            <person name="Grigoriev I.V."/>
            <person name="Yang Z.L."/>
            <person name="Xu J."/>
            <person name="Martin F.M."/>
        </authorList>
    </citation>
    <scope>NUCLEOTIDE SEQUENCE</scope>
    <source>
        <strain evidence="2">KKN 215</strain>
    </source>
</reference>
<dbReference type="AlphaFoldDB" id="A0A8K0UL65"/>
<evidence type="ECO:0000256" key="1">
    <source>
        <dbReference type="SAM" id="MobiDB-lite"/>
    </source>
</evidence>
<organism evidence="2 3">
    <name type="scientific">Cristinia sonorae</name>
    <dbReference type="NCBI Taxonomy" id="1940300"/>
    <lineage>
        <taxon>Eukaryota</taxon>
        <taxon>Fungi</taxon>
        <taxon>Dikarya</taxon>
        <taxon>Basidiomycota</taxon>
        <taxon>Agaricomycotina</taxon>
        <taxon>Agaricomycetes</taxon>
        <taxon>Agaricomycetidae</taxon>
        <taxon>Agaricales</taxon>
        <taxon>Pleurotineae</taxon>
        <taxon>Stephanosporaceae</taxon>
        <taxon>Cristinia</taxon>
    </lineage>
</organism>
<dbReference type="OrthoDB" id="2587968at2759"/>
<dbReference type="Proteomes" id="UP000813824">
    <property type="component" value="Unassembled WGS sequence"/>
</dbReference>